<feature type="transmembrane region" description="Helical" evidence="1">
    <location>
        <begin position="859"/>
        <end position="877"/>
    </location>
</feature>
<dbReference type="InterPro" id="IPR019286">
    <property type="entry name" value="DUF2339_TM"/>
</dbReference>
<feature type="transmembrane region" description="Helical" evidence="1">
    <location>
        <begin position="589"/>
        <end position="607"/>
    </location>
</feature>
<feature type="transmembrane region" description="Helical" evidence="1">
    <location>
        <begin position="226"/>
        <end position="244"/>
    </location>
</feature>
<organism evidence="2 3">
    <name type="scientific">Lampropedia hyalina DSM 16112</name>
    <dbReference type="NCBI Taxonomy" id="1122156"/>
    <lineage>
        <taxon>Bacteria</taxon>
        <taxon>Pseudomonadati</taxon>
        <taxon>Pseudomonadota</taxon>
        <taxon>Betaproteobacteria</taxon>
        <taxon>Burkholderiales</taxon>
        <taxon>Comamonadaceae</taxon>
        <taxon>Lampropedia</taxon>
    </lineage>
</organism>
<feature type="transmembrane region" description="Helical" evidence="1">
    <location>
        <begin position="329"/>
        <end position="349"/>
    </location>
</feature>
<feature type="transmembrane region" description="Helical" evidence="1">
    <location>
        <begin position="535"/>
        <end position="556"/>
    </location>
</feature>
<evidence type="ECO:0000256" key="1">
    <source>
        <dbReference type="SAM" id="Phobius"/>
    </source>
</evidence>
<evidence type="ECO:0000313" key="3">
    <source>
        <dbReference type="Proteomes" id="UP000184327"/>
    </source>
</evidence>
<feature type="transmembrane region" description="Helical" evidence="1">
    <location>
        <begin position="387"/>
        <end position="408"/>
    </location>
</feature>
<evidence type="ECO:0000313" key="2">
    <source>
        <dbReference type="EMBL" id="SHE71306.1"/>
    </source>
</evidence>
<feature type="transmembrane region" description="Helical" evidence="1">
    <location>
        <begin position="759"/>
        <end position="777"/>
    </location>
</feature>
<accession>A0A1M4VQK5</accession>
<feature type="transmembrane region" description="Helical" evidence="1">
    <location>
        <begin position="139"/>
        <end position="157"/>
    </location>
</feature>
<feature type="transmembrane region" description="Helical" evidence="1">
    <location>
        <begin position="684"/>
        <end position="703"/>
    </location>
</feature>
<feature type="transmembrane region" description="Helical" evidence="1">
    <location>
        <begin position="734"/>
        <end position="753"/>
    </location>
</feature>
<proteinExistence type="predicted"/>
<feature type="transmembrane region" description="Helical" evidence="1">
    <location>
        <begin position="169"/>
        <end position="187"/>
    </location>
</feature>
<protein>
    <submittedName>
        <fullName evidence="2">Uncharacterized membrane protein</fullName>
    </submittedName>
</protein>
<feature type="transmembrane region" description="Helical" evidence="1">
    <location>
        <begin position="502"/>
        <end position="523"/>
    </location>
</feature>
<keyword evidence="1" id="KW-1133">Transmembrane helix</keyword>
<name>A0A1M4VQK5_9BURK</name>
<keyword evidence="3" id="KW-1185">Reference proteome</keyword>
<feature type="transmembrane region" description="Helical" evidence="1">
    <location>
        <begin position="6"/>
        <end position="25"/>
    </location>
</feature>
<dbReference type="Proteomes" id="UP000184327">
    <property type="component" value="Unassembled WGS sequence"/>
</dbReference>
<feature type="transmembrane region" description="Helical" evidence="1">
    <location>
        <begin position="462"/>
        <end position="482"/>
    </location>
</feature>
<reference evidence="2 3" key="1">
    <citation type="submission" date="2016-11" db="EMBL/GenBank/DDBJ databases">
        <authorList>
            <person name="Jaros S."/>
            <person name="Januszkiewicz K."/>
            <person name="Wedrychowicz H."/>
        </authorList>
    </citation>
    <scope>NUCLEOTIDE SEQUENCE [LARGE SCALE GENOMIC DNA]</scope>
    <source>
        <strain evidence="2 3">DSM 16112</strain>
    </source>
</reference>
<dbReference type="PANTHER" id="PTHR38434:SF1">
    <property type="entry name" value="BLL2549 PROTEIN"/>
    <property type="match status" value="1"/>
</dbReference>
<feature type="transmembrane region" description="Helical" evidence="1">
    <location>
        <begin position="830"/>
        <end position="850"/>
    </location>
</feature>
<feature type="transmembrane region" description="Helical" evidence="1">
    <location>
        <begin position="883"/>
        <end position="905"/>
    </location>
</feature>
<feature type="transmembrane region" description="Helical" evidence="1">
    <location>
        <begin position="273"/>
        <end position="292"/>
    </location>
</feature>
<dbReference type="PANTHER" id="PTHR38434">
    <property type="entry name" value="BLL2549 PROTEIN"/>
    <property type="match status" value="1"/>
</dbReference>
<dbReference type="EMBL" id="FQUZ01000006">
    <property type="protein sequence ID" value="SHE71306.1"/>
    <property type="molecule type" value="Genomic_DNA"/>
</dbReference>
<dbReference type="AlphaFoldDB" id="A0A1M4VQK5"/>
<dbReference type="RefSeq" id="WP_073354724.1">
    <property type="nucleotide sequence ID" value="NZ_FQUZ01000006.1"/>
</dbReference>
<sequence length="919" mass="99979">MVSFSLWYWLGLPVALLAWLAIGGLRRRVRRLEQDNAWHAEQLALLQTRLELLQAARSHPPEAVAVVMPAATEVQATAATASTATSEPPPLPVQAVARPPTLRYTPASVQEDERDDLAPAAPTFALLALLKNWFSTGNVPVKVGMLVLLAGVAALLRHAALQGWVQFPVWARLLGVAAVAAGGLVFAWQRRESRRSFALTMQGGCVGVLLLTVFAAYRLFDYWPQGLALGVTLGLLGLTVWLALRQEAVALAVFALLGGFLAPLWLSDGTGNHVLLFGYYALLNGAIFLLAWRKSWPGLNVLGFAFTFGISAVWGAWQYAPAHYASAQFFLALFFGMYLLIPMLNVQVAVNAHRTDTPPDWVNGTLVFGTPLAALGLQAALFDGDALRLAAVSAGAALLYGTLAWRFWQRTGWQMLAQAHALLALALGTLAVPLAFSADATACVFALEGMALAWLSLRQHRLWLRFLSPMLFGLAALAWLHAMTGNPLPLPGRGDRAVFNAFFMTTLLLAATLLATAWMHCRWDAATLQSARARLYYAIGLALLLVAGWREIVAFAPTAWEGALLLTLFATLGGVTAWLYQRHWPVPELAVIALGLGMGLPLLHWLLVGEGWFQRDLHPLHGGVLVYAFVSRHVLRRLRDSARVPVPALFDHANALWWLHAVATVFLWLWSWQRPAYPHMLDMLQGWNALLLALPWLMLNAALRFAPQRLGWTDAAVAPSTATAGRQWLQTASILTLPVLAVGMLGLAGRASVLPWLPLLNAQDAIWLACTLLWLAWRPHWPSSSAAQHHAFAWGLACGLGLLGLSKSALAATHHWGGVDWNALALLESALAQTTLTLLWGTLGVAAWLTSSRTANRTLWGWGMALMALVLLKLFLLDRQHLGNLWGIASFIGYGLLCVVVGYIAPSPPARTAAPLTEK</sequence>
<keyword evidence="1" id="KW-0472">Membrane</keyword>
<feature type="transmembrane region" description="Helical" evidence="1">
    <location>
        <begin position="655"/>
        <end position="672"/>
    </location>
</feature>
<feature type="transmembrane region" description="Helical" evidence="1">
    <location>
        <begin position="249"/>
        <end position="267"/>
    </location>
</feature>
<gene>
    <name evidence="2" type="ORF">SAMN02745117_00703</name>
</gene>
<dbReference type="OrthoDB" id="207428at2"/>
<feature type="transmembrane region" description="Helical" evidence="1">
    <location>
        <begin position="562"/>
        <end position="580"/>
    </location>
</feature>
<feature type="transmembrane region" description="Helical" evidence="1">
    <location>
        <begin position="199"/>
        <end position="220"/>
    </location>
</feature>
<dbReference type="Pfam" id="PF10101">
    <property type="entry name" value="DUF2339"/>
    <property type="match status" value="1"/>
</dbReference>
<dbReference type="STRING" id="1122156.SAMN02745117_00703"/>
<feature type="transmembrane region" description="Helical" evidence="1">
    <location>
        <begin position="299"/>
        <end position="317"/>
    </location>
</feature>
<feature type="transmembrane region" description="Helical" evidence="1">
    <location>
        <begin position="361"/>
        <end position="381"/>
    </location>
</feature>
<keyword evidence="1" id="KW-0812">Transmembrane</keyword>
<feature type="transmembrane region" description="Helical" evidence="1">
    <location>
        <begin position="789"/>
        <end position="810"/>
    </location>
</feature>